<dbReference type="OMA" id="IHIGVEA"/>
<dbReference type="PhylomeDB" id="A7SHP1"/>
<dbReference type="SUPFAM" id="SSF51197">
    <property type="entry name" value="Clavaminate synthase-like"/>
    <property type="match status" value="1"/>
</dbReference>
<keyword evidence="5" id="KW-0560">Oxidoreductase</keyword>
<dbReference type="GO" id="GO:0005739">
    <property type="term" value="C:mitochondrion"/>
    <property type="evidence" value="ECO:0000318"/>
    <property type="project" value="GO_Central"/>
</dbReference>
<dbReference type="UniPathway" id="UPA00118"/>
<feature type="domain" description="Gamma-butyrobetaine hydroxylase-like N-terminal" evidence="7">
    <location>
        <begin position="5"/>
        <end position="88"/>
    </location>
</feature>
<evidence type="ECO:0000256" key="4">
    <source>
        <dbReference type="ARBA" id="ARBA00022964"/>
    </source>
</evidence>
<evidence type="ECO:0000256" key="6">
    <source>
        <dbReference type="ARBA" id="ARBA00023004"/>
    </source>
</evidence>
<dbReference type="InterPro" id="IPR010376">
    <property type="entry name" value="GBBH-like_N"/>
</dbReference>
<evidence type="ECO:0000313" key="9">
    <source>
        <dbReference type="Proteomes" id="UP000001593"/>
    </source>
</evidence>
<dbReference type="GO" id="GO:0051213">
    <property type="term" value="F:dioxygenase activity"/>
    <property type="evidence" value="ECO:0007669"/>
    <property type="project" value="UniProtKB-KW"/>
</dbReference>
<keyword evidence="6" id="KW-0408">Iron</keyword>
<evidence type="ECO:0000256" key="2">
    <source>
        <dbReference type="ARBA" id="ARBA00008654"/>
    </source>
</evidence>
<dbReference type="InParanoid" id="A7SHP1"/>
<evidence type="ECO:0000256" key="1">
    <source>
        <dbReference type="ARBA" id="ARBA00001954"/>
    </source>
</evidence>
<comment type="cofactor">
    <cofactor evidence="1">
        <name>Fe(2+)</name>
        <dbReference type="ChEBI" id="CHEBI:29033"/>
    </cofactor>
</comment>
<keyword evidence="3" id="KW-0479">Metal-binding</keyword>
<dbReference type="FunFam" id="3.30.2020.30:FF:000002">
    <property type="entry name" value="Putative gamma-butyrobetaine dioxygenase"/>
    <property type="match status" value="1"/>
</dbReference>
<dbReference type="Pfam" id="PF06155">
    <property type="entry name" value="GBBH-like_N"/>
    <property type="match status" value="1"/>
</dbReference>
<dbReference type="eggNOG" id="KOG3888">
    <property type="taxonomic scope" value="Eukaryota"/>
</dbReference>
<evidence type="ECO:0000259" key="7">
    <source>
        <dbReference type="Pfam" id="PF06155"/>
    </source>
</evidence>
<dbReference type="Gene3D" id="3.60.130.10">
    <property type="entry name" value="Clavaminate synthase-like"/>
    <property type="match status" value="1"/>
</dbReference>
<dbReference type="InterPro" id="IPR038492">
    <property type="entry name" value="GBBH-like_N_sf"/>
</dbReference>
<keyword evidence="4" id="KW-0223">Dioxygenase</keyword>
<dbReference type="KEGG" id="nve:5508203"/>
<feature type="non-terminal residue" evidence="8">
    <location>
        <position position="1"/>
    </location>
</feature>
<evidence type="ECO:0000256" key="5">
    <source>
        <dbReference type="ARBA" id="ARBA00023002"/>
    </source>
</evidence>
<keyword evidence="9" id="KW-1185">Reference proteome</keyword>
<comment type="similarity">
    <text evidence="2">Belongs to the gamma-BBH/TMLD family.</text>
</comment>
<dbReference type="Gene3D" id="3.30.2020.30">
    <property type="match status" value="1"/>
</dbReference>
<dbReference type="GO" id="GO:0046872">
    <property type="term" value="F:metal ion binding"/>
    <property type="evidence" value="ECO:0007669"/>
    <property type="project" value="UniProtKB-KW"/>
</dbReference>
<accession>A7SHP1</accession>
<dbReference type="InterPro" id="IPR050411">
    <property type="entry name" value="AlphaKG_dependent_hydroxylases"/>
</dbReference>
<dbReference type="GO" id="GO:0045329">
    <property type="term" value="P:carnitine biosynthetic process"/>
    <property type="evidence" value="ECO:0000318"/>
    <property type="project" value="GO_Central"/>
</dbReference>
<reference evidence="8 9" key="1">
    <citation type="journal article" date="2007" name="Science">
        <title>Sea anemone genome reveals ancestral eumetazoan gene repertoire and genomic organization.</title>
        <authorList>
            <person name="Putnam N.H."/>
            <person name="Srivastava M."/>
            <person name="Hellsten U."/>
            <person name="Dirks B."/>
            <person name="Chapman J."/>
            <person name="Salamov A."/>
            <person name="Terry A."/>
            <person name="Shapiro H."/>
            <person name="Lindquist E."/>
            <person name="Kapitonov V.V."/>
            <person name="Jurka J."/>
            <person name="Genikhovich G."/>
            <person name="Grigoriev I.V."/>
            <person name="Lucas S.M."/>
            <person name="Steele R.E."/>
            <person name="Finnerty J.R."/>
            <person name="Technau U."/>
            <person name="Martindale M.Q."/>
            <person name="Rokhsar D.S."/>
        </authorList>
    </citation>
    <scope>NUCLEOTIDE SEQUENCE [LARGE SCALE GENOMIC DNA]</scope>
    <source>
        <strain evidence="9">CH2 X CH6</strain>
    </source>
</reference>
<gene>
    <name evidence="8" type="ORF">NEMVEDRAFT_v1g118796</name>
</gene>
<evidence type="ECO:0000256" key="3">
    <source>
        <dbReference type="ARBA" id="ARBA00022723"/>
    </source>
</evidence>
<dbReference type="HOGENOM" id="CLU_021859_2_0_1"/>
<dbReference type="AlphaFoldDB" id="A7SHP1"/>
<dbReference type="PANTHER" id="PTHR10696:SF33">
    <property type="entry name" value="GAMMA-BUTYROBETAINE DIOXYGENASE"/>
    <property type="match status" value="1"/>
</dbReference>
<dbReference type="Proteomes" id="UP000001593">
    <property type="component" value="Unassembled WGS sequence"/>
</dbReference>
<proteinExistence type="inferred from homology"/>
<dbReference type="InterPro" id="IPR042098">
    <property type="entry name" value="TauD-like_sf"/>
</dbReference>
<dbReference type="STRING" id="45351.A7SHP1"/>
<dbReference type="EMBL" id="DS469662">
    <property type="protein sequence ID" value="EDO36740.1"/>
    <property type="molecule type" value="Genomic_DNA"/>
</dbReference>
<name>A7SHP1_NEMVE</name>
<dbReference type="PANTHER" id="PTHR10696">
    <property type="entry name" value="GAMMA-BUTYROBETAINE HYDROXYLASE-RELATED"/>
    <property type="match status" value="1"/>
</dbReference>
<sequence>RLAQAKQSSHMLNVVWNDDTVSKYSYIYLRDHCLCSTCYHPTSEQRLTHMKNLDLKVLPSNVHVNDIEGKLSITWDDGHVSEFDSKWLLSRAFTDKRDDLDNKEMFVQKGVKLWYRDFDIPHFSFGLVLGDEQSLLDWMEALHKYGLVIMSGAPRELGQVHRIGSAVGFLRKTFYGSSVALRSEQQARSLAYTGYELQPHTDLPYYEFKPSVSSVKKIRINGCLGGSSKF</sequence>
<evidence type="ECO:0000313" key="8">
    <source>
        <dbReference type="EMBL" id="EDO36740.1"/>
    </source>
</evidence>
<protein>
    <recommendedName>
        <fullName evidence="7">Gamma-butyrobetaine hydroxylase-like N-terminal domain-containing protein</fullName>
    </recommendedName>
</protein>
<organism evidence="8 9">
    <name type="scientific">Nematostella vectensis</name>
    <name type="common">Starlet sea anemone</name>
    <dbReference type="NCBI Taxonomy" id="45351"/>
    <lineage>
        <taxon>Eukaryota</taxon>
        <taxon>Metazoa</taxon>
        <taxon>Cnidaria</taxon>
        <taxon>Anthozoa</taxon>
        <taxon>Hexacorallia</taxon>
        <taxon>Actiniaria</taxon>
        <taxon>Edwardsiidae</taxon>
        <taxon>Nematostella</taxon>
    </lineage>
</organism>